<dbReference type="Proteomes" id="UP001177000">
    <property type="component" value="Chromosome"/>
</dbReference>
<reference evidence="1" key="1">
    <citation type="submission" date="2023-03" db="EMBL/GenBank/DDBJ databases">
        <authorList>
            <person name="Pothier F. J."/>
        </authorList>
    </citation>
    <scope>NUCLEOTIDE SEQUENCE</scope>
    <source>
        <strain evidence="1">DAPP-PG 215</strain>
    </source>
</reference>
<sequence>MLNYYKVFMGDPSMQDILPAVITLVEQAGVLSGR</sequence>
<organism evidence="1 2">
    <name type="scientific">Pseudomonas syringae pv. tomato</name>
    <dbReference type="NCBI Taxonomy" id="323"/>
    <lineage>
        <taxon>Bacteria</taxon>
        <taxon>Pseudomonadati</taxon>
        <taxon>Pseudomonadota</taxon>
        <taxon>Gammaproteobacteria</taxon>
        <taxon>Pseudomonadales</taxon>
        <taxon>Pseudomonadaceae</taxon>
        <taxon>Pseudomonas</taxon>
    </lineage>
</organism>
<name>A0AAQ0NA61_PSEUB</name>
<evidence type="ECO:0000313" key="1">
    <source>
        <dbReference type="EMBL" id="CAI8817403.1"/>
    </source>
</evidence>
<evidence type="ECO:0000313" key="2">
    <source>
        <dbReference type="Proteomes" id="UP001177000"/>
    </source>
</evidence>
<dbReference type="EMBL" id="OX458335">
    <property type="protein sequence ID" value="CAI8817403.1"/>
    <property type="molecule type" value="Genomic_DNA"/>
</dbReference>
<dbReference type="AlphaFoldDB" id="A0AAQ0NA61"/>
<proteinExistence type="predicted"/>
<protein>
    <submittedName>
        <fullName evidence="1">Uncharacterized protein</fullName>
    </submittedName>
</protein>
<accession>A0AAQ0NA61</accession>
<gene>
    <name evidence="1" type="ORF">DAPPPG215_09505</name>
</gene>